<keyword evidence="1" id="KW-0472">Membrane</keyword>
<gene>
    <name evidence="2" type="ORF">XD93_0310</name>
</gene>
<feature type="transmembrane region" description="Helical" evidence="1">
    <location>
        <begin position="37"/>
        <end position="56"/>
    </location>
</feature>
<organism evidence="2 3">
    <name type="scientific">candidate division WS6 bacterium 34_10</name>
    <dbReference type="NCBI Taxonomy" id="1641389"/>
    <lineage>
        <taxon>Bacteria</taxon>
        <taxon>Candidatus Dojkabacteria</taxon>
    </lineage>
</organism>
<protein>
    <submittedName>
        <fullName evidence="2">Transmembrane(S)protein</fullName>
    </submittedName>
</protein>
<sequence>MFGKKDVPKSINLLNSVEDPDNIFAHAYDWMFSIGKYMLIAVEILALGAFMARFVLDSKNNDLTKDINNQVEMLSGSNWQQDSITYENIQALLTDIDKLSNEQEINSVLINEIRNGIPSALNVINFSFSKGNIGLNLETTNFKAFKDYEAALKNNDNYQGVTFNVKKVDTVYNISINFKITEASG</sequence>
<keyword evidence="1 2" id="KW-0812">Transmembrane</keyword>
<proteinExistence type="predicted"/>
<name>A0A117M0E7_9BACT</name>
<evidence type="ECO:0000313" key="2">
    <source>
        <dbReference type="EMBL" id="KUK77471.1"/>
    </source>
</evidence>
<dbReference type="EMBL" id="LGGO01000030">
    <property type="protein sequence ID" value="KUK77471.1"/>
    <property type="molecule type" value="Genomic_DNA"/>
</dbReference>
<dbReference type="Proteomes" id="UP000053904">
    <property type="component" value="Unassembled WGS sequence"/>
</dbReference>
<comment type="caution">
    <text evidence="2">The sequence shown here is derived from an EMBL/GenBank/DDBJ whole genome shotgun (WGS) entry which is preliminary data.</text>
</comment>
<keyword evidence="1" id="KW-1133">Transmembrane helix</keyword>
<evidence type="ECO:0000256" key="1">
    <source>
        <dbReference type="SAM" id="Phobius"/>
    </source>
</evidence>
<dbReference type="AlphaFoldDB" id="A0A117M0E7"/>
<accession>A0A117M0E7</accession>
<evidence type="ECO:0000313" key="3">
    <source>
        <dbReference type="Proteomes" id="UP000053904"/>
    </source>
</evidence>
<reference evidence="3" key="1">
    <citation type="journal article" date="2015" name="MBio">
        <title>Genome-Resolved Metagenomic Analysis Reveals Roles for Candidate Phyla and Other Microbial Community Members in Biogeochemical Transformations in Oil Reservoirs.</title>
        <authorList>
            <person name="Hu P."/>
            <person name="Tom L."/>
            <person name="Singh A."/>
            <person name="Thomas B.C."/>
            <person name="Baker B.J."/>
            <person name="Piceno Y.M."/>
            <person name="Andersen G.L."/>
            <person name="Banfield J.F."/>
        </authorList>
    </citation>
    <scope>NUCLEOTIDE SEQUENCE [LARGE SCALE GENOMIC DNA]</scope>
</reference>